<feature type="compositionally biased region" description="Basic residues" evidence="7">
    <location>
        <begin position="1"/>
        <end position="12"/>
    </location>
</feature>
<protein>
    <recommendedName>
        <fullName evidence="3 5">acylphosphatase</fullName>
        <ecNumber evidence="2 5">3.6.1.7</ecNumber>
    </recommendedName>
</protein>
<dbReference type="PANTHER" id="PTHR47268">
    <property type="entry name" value="ACYLPHOSPHATASE"/>
    <property type="match status" value="1"/>
</dbReference>
<organism evidence="9 10">
    <name type="scientific">Catenulispora subtropica</name>
    <dbReference type="NCBI Taxonomy" id="450798"/>
    <lineage>
        <taxon>Bacteria</taxon>
        <taxon>Bacillati</taxon>
        <taxon>Actinomycetota</taxon>
        <taxon>Actinomycetes</taxon>
        <taxon>Catenulisporales</taxon>
        <taxon>Catenulisporaceae</taxon>
        <taxon>Catenulispora</taxon>
    </lineage>
</organism>
<dbReference type="InterPro" id="IPR017968">
    <property type="entry name" value="Acylphosphatase_CS"/>
</dbReference>
<dbReference type="PROSITE" id="PS00151">
    <property type="entry name" value="ACYLPHOSPHATASE_2"/>
    <property type="match status" value="1"/>
</dbReference>
<dbReference type="PANTHER" id="PTHR47268:SF4">
    <property type="entry name" value="ACYLPHOSPHATASE"/>
    <property type="match status" value="1"/>
</dbReference>
<dbReference type="PROSITE" id="PS51160">
    <property type="entry name" value="ACYLPHOSPHATASE_3"/>
    <property type="match status" value="1"/>
</dbReference>
<dbReference type="Gene3D" id="3.30.70.100">
    <property type="match status" value="1"/>
</dbReference>
<evidence type="ECO:0000313" key="10">
    <source>
        <dbReference type="Proteomes" id="UP001499854"/>
    </source>
</evidence>
<evidence type="ECO:0000313" key="9">
    <source>
        <dbReference type="EMBL" id="GAA1983045.1"/>
    </source>
</evidence>
<dbReference type="InterPro" id="IPR001792">
    <property type="entry name" value="Acylphosphatase-like_dom"/>
</dbReference>
<keyword evidence="5" id="KW-0378">Hydrolase</keyword>
<keyword evidence="10" id="KW-1185">Reference proteome</keyword>
<feature type="compositionally biased region" description="Low complexity" evidence="7">
    <location>
        <begin position="18"/>
        <end position="28"/>
    </location>
</feature>
<dbReference type="Pfam" id="PF00708">
    <property type="entry name" value="Acylphosphatase"/>
    <property type="match status" value="1"/>
</dbReference>
<evidence type="ECO:0000256" key="6">
    <source>
        <dbReference type="RuleBase" id="RU004168"/>
    </source>
</evidence>
<name>A0ABN2SBZ1_9ACTN</name>
<evidence type="ECO:0000256" key="2">
    <source>
        <dbReference type="ARBA" id="ARBA00012150"/>
    </source>
</evidence>
<dbReference type="EMBL" id="BAAAQM010000030">
    <property type="protein sequence ID" value="GAA1983045.1"/>
    <property type="molecule type" value="Genomic_DNA"/>
</dbReference>
<sequence>MNAGPRRAHPRRGTSQGAACEPAGATAARHPFGSDQARAGPGIGSNRPMNSASAADQSATVRERAVASGLVQGVFFRDECRAEAVSWKVSGWVRNRVEGTVEAVFEGAQGAVSHMVEWMRHGPDRARVSDVQVFGEEPEGLVGFAVLPTAGDWRT</sequence>
<feature type="compositionally biased region" description="Polar residues" evidence="7">
    <location>
        <begin position="47"/>
        <end position="60"/>
    </location>
</feature>
<evidence type="ECO:0000256" key="5">
    <source>
        <dbReference type="PROSITE-ProRule" id="PRU00520"/>
    </source>
</evidence>
<feature type="active site" evidence="5">
    <location>
        <position position="77"/>
    </location>
</feature>
<evidence type="ECO:0000256" key="3">
    <source>
        <dbReference type="ARBA" id="ARBA00015991"/>
    </source>
</evidence>
<dbReference type="InterPro" id="IPR036046">
    <property type="entry name" value="Acylphosphatase-like_dom_sf"/>
</dbReference>
<gene>
    <name evidence="9" type="ORF">GCM10009838_50850</name>
</gene>
<evidence type="ECO:0000256" key="1">
    <source>
        <dbReference type="ARBA" id="ARBA00005614"/>
    </source>
</evidence>
<evidence type="ECO:0000259" key="8">
    <source>
        <dbReference type="PROSITE" id="PS51160"/>
    </source>
</evidence>
<dbReference type="Proteomes" id="UP001499854">
    <property type="component" value="Unassembled WGS sequence"/>
</dbReference>
<dbReference type="EC" id="3.6.1.7" evidence="2 5"/>
<feature type="region of interest" description="Disordered" evidence="7">
    <location>
        <begin position="1"/>
        <end position="62"/>
    </location>
</feature>
<evidence type="ECO:0000256" key="7">
    <source>
        <dbReference type="SAM" id="MobiDB-lite"/>
    </source>
</evidence>
<proteinExistence type="inferred from homology"/>
<feature type="active site" evidence="5">
    <location>
        <position position="95"/>
    </location>
</feature>
<feature type="domain" description="Acylphosphatase-like" evidence="8">
    <location>
        <begin position="62"/>
        <end position="148"/>
    </location>
</feature>
<comment type="similarity">
    <text evidence="1 6">Belongs to the acylphosphatase family.</text>
</comment>
<dbReference type="InterPro" id="IPR020456">
    <property type="entry name" value="Acylphosphatase"/>
</dbReference>
<comment type="caution">
    <text evidence="9">The sequence shown here is derived from an EMBL/GenBank/DDBJ whole genome shotgun (WGS) entry which is preliminary data.</text>
</comment>
<evidence type="ECO:0000256" key="4">
    <source>
        <dbReference type="ARBA" id="ARBA00047645"/>
    </source>
</evidence>
<reference evidence="9 10" key="1">
    <citation type="journal article" date="2019" name="Int. J. Syst. Evol. Microbiol.">
        <title>The Global Catalogue of Microorganisms (GCM) 10K type strain sequencing project: providing services to taxonomists for standard genome sequencing and annotation.</title>
        <authorList>
            <consortium name="The Broad Institute Genomics Platform"/>
            <consortium name="The Broad Institute Genome Sequencing Center for Infectious Disease"/>
            <person name="Wu L."/>
            <person name="Ma J."/>
        </authorList>
    </citation>
    <scope>NUCLEOTIDE SEQUENCE [LARGE SCALE GENOMIC DNA]</scope>
    <source>
        <strain evidence="9 10">JCM 16013</strain>
    </source>
</reference>
<comment type="catalytic activity">
    <reaction evidence="4 5">
        <text>an acyl phosphate + H2O = a carboxylate + phosphate + H(+)</text>
        <dbReference type="Rhea" id="RHEA:14965"/>
        <dbReference type="ChEBI" id="CHEBI:15377"/>
        <dbReference type="ChEBI" id="CHEBI:15378"/>
        <dbReference type="ChEBI" id="CHEBI:29067"/>
        <dbReference type="ChEBI" id="CHEBI:43474"/>
        <dbReference type="ChEBI" id="CHEBI:59918"/>
        <dbReference type="EC" id="3.6.1.7"/>
    </reaction>
</comment>
<dbReference type="SUPFAM" id="SSF54975">
    <property type="entry name" value="Acylphosphatase/BLUF domain-like"/>
    <property type="match status" value="1"/>
</dbReference>
<accession>A0ABN2SBZ1</accession>